<geneLocation type="plasmid" evidence="2">
    <name>pkb14400_1</name>
</geneLocation>
<protein>
    <submittedName>
        <fullName evidence="1">Uncharacterized protein</fullName>
    </submittedName>
</protein>
<keyword evidence="1" id="KW-0614">Plasmid</keyword>
<evidence type="ECO:0000313" key="1">
    <source>
        <dbReference type="EMBL" id="AOX18532.1"/>
    </source>
</evidence>
<dbReference type="KEGG" id="kba:A0U89_14680"/>
<gene>
    <name evidence="1" type="ORF">A0U89_14680</name>
</gene>
<keyword evidence="2" id="KW-1185">Reference proteome</keyword>
<evidence type="ECO:0000313" key="2">
    <source>
        <dbReference type="Proteomes" id="UP000179145"/>
    </source>
</evidence>
<name>A0A1D8UY41_9PROT</name>
<reference evidence="1 2" key="1">
    <citation type="journal article" date="2016" name="Microb. Cell Fact.">
        <title>Dissection of exopolysaccharide biosynthesis in Kozakia baliensis.</title>
        <authorList>
            <person name="Brandt J.U."/>
            <person name="Jakob F."/>
            <person name="Behr J."/>
            <person name="Geissler A.J."/>
            <person name="Vogel R.F."/>
        </authorList>
    </citation>
    <scope>NUCLEOTIDE SEQUENCE [LARGE SCALE GENOMIC DNA]</scope>
    <source>
        <strain evidence="1 2">DSM 14400</strain>
        <plasmid evidence="2">Plasmid pkb14400_1</plasmid>
    </source>
</reference>
<accession>A0A1D8UY41</accession>
<sequence>MNFGDLAIEVVTAQAQPQQFDAVHLRFDAASSMISVPSSPDGPSELCAGPQGFIPDNDPW</sequence>
<dbReference type="EMBL" id="CP014675">
    <property type="protein sequence ID" value="AOX18532.1"/>
    <property type="molecule type" value="Genomic_DNA"/>
</dbReference>
<dbReference type="AlphaFoldDB" id="A0A1D8UY41"/>
<dbReference type="Proteomes" id="UP000179145">
    <property type="component" value="Plasmid pKB14400_1"/>
</dbReference>
<proteinExistence type="predicted"/>
<organism evidence="1 2">
    <name type="scientific">Kozakia baliensis</name>
    <dbReference type="NCBI Taxonomy" id="153496"/>
    <lineage>
        <taxon>Bacteria</taxon>
        <taxon>Pseudomonadati</taxon>
        <taxon>Pseudomonadota</taxon>
        <taxon>Alphaproteobacteria</taxon>
        <taxon>Acetobacterales</taxon>
        <taxon>Acetobacteraceae</taxon>
        <taxon>Kozakia</taxon>
    </lineage>
</organism>